<keyword evidence="5" id="KW-1185">Reference proteome</keyword>
<dbReference type="GO" id="GO:0019305">
    <property type="term" value="P:dTDP-rhamnose biosynthetic process"/>
    <property type="evidence" value="ECO:0007669"/>
    <property type="project" value="UniProtKB-UniPathway"/>
</dbReference>
<dbReference type="EMBL" id="CP015438">
    <property type="protein sequence ID" value="ANB59829.1"/>
    <property type="molecule type" value="Genomic_DNA"/>
</dbReference>
<dbReference type="FunFam" id="3.40.50.720:FF:000159">
    <property type="entry name" value="dTDP-4-dehydrorhamnose reductase"/>
    <property type="match status" value="1"/>
</dbReference>
<evidence type="ECO:0000313" key="4">
    <source>
        <dbReference type="EMBL" id="ANB59829.1"/>
    </source>
</evidence>
<dbReference type="NCBIfam" id="TIGR01214">
    <property type="entry name" value="rmlD"/>
    <property type="match status" value="1"/>
</dbReference>
<dbReference type="InterPro" id="IPR036291">
    <property type="entry name" value="NAD(P)-bd_dom_sf"/>
</dbReference>
<name>A0A160F149_9BACL</name>
<comment type="pathway">
    <text evidence="2">Carbohydrate biosynthesis; dTDP-L-rhamnose biosynthesis.</text>
</comment>
<dbReference type="KEGG" id="aamy:GFC30_457"/>
<dbReference type="Gene3D" id="3.90.25.10">
    <property type="entry name" value="UDP-galactose 4-epimerase, domain 1"/>
    <property type="match status" value="1"/>
</dbReference>
<dbReference type="PANTHER" id="PTHR10491:SF4">
    <property type="entry name" value="METHIONINE ADENOSYLTRANSFERASE 2 SUBUNIT BETA"/>
    <property type="match status" value="1"/>
</dbReference>
<dbReference type="GO" id="GO:0008831">
    <property type="term" value="F:dTDP-4-dehydrorhamnose reductase activity"/>
    <property type="evidence" value="ECO:0007669"/>
    <property type="project" value="UniProtKB-EC"/>
</dbReference>
<dbReference type="UniPathway" id="UPA00124"/>
<evidence type="ECO:0000259" key="3">
    <source>
        <dbReference type="Pfam" id="PF04321"/>
    </source>
</evidence>
<dbReference type="AlphaFoldDB" id="A0A160F149"/>
<dbReference type="PANTHER" id="PTHR10491">
    <property type="entry name" value="DTDP-4-DEHYDRORHAMNOSE REDUCTASE"/>
    <property type="match status" value="1"/>
</dbReference>
<dbReference type="PATRIC" id="fig|294699.3.peg.449"/>
<evidence type="ECO:0000256" key="1">
    <source>
        <dbReference type="ARBA" id="ARBA00010944"/>
    </source>
</evidence>
<dbReference type="GO" id="GO:0005829">
    <property type="term" value="C:cytosol"/>
    <property type="evidence" value="ECO:0007669"/>
    <property type="project" value="TreeGrafter"/>
</dbReference>
<proteinExistence type="inferred from homology"/>
<protein>
    <recommendedName>
        <fullName evidence="2">dTDP-4-dehydrorhamnose reductase</fullName>
        <ecNumber evidence="2">1.1.1.133</ecNumber>
    </recommendedName>
</protein>
<comment type="function">
    <text evidence="2">Catalyzes the reduction of dTDP-6-deoxy-L-lyxo-4-hexulose to yield dTDP-L-rhamnose.</text>
</comment>
<evidence type="ECO:0000256" key="2">
    <source>
        <dbReference type="RuleBase" id="RU364082"/>
    </source>
</evidence>
<dbReference type="Proteomes" id="UP000076865">
    <property type="component" value="Chromosome"/>
</dbReference>
<dbReference type="RefSeq" id="WP_066322712.1">
    <property type="nucleotide sequence ID" value="NZ_CP015438.1"/>
</dbReference>
<gene>
    <name evidence="4" type="primary">rfbD</name>
    <name evidence="4" type="ORF">GFC30_457</name>
</gene>
<comment type="similarity">
    <text evidence="1 2">Belongs to the dTDP-4-dehydrorhamnose reductase family.</text>
</comment>
<keyword evidence="2" id="KW-0521">NADP</keyword>
<organism evidence="4 5">
    <name type="scientific">Anoxybacteroides amylolyticum</name>
    <dbReference type="NCBI Taxonomy" id="294699"/>
    <lineage>
        <taxon>Bacteria</taxon>
        <taxon>Bacillati</taxon>
        <taxon>Bacillota</taxon>
        <taxon>Bacilli</taxon>
        <taxon>Bacillales</taxon>
        <taxon>Anoxybacillaceae</taxon>
        <taxon>Anoxybacteroides</taxon>
    </lineage>
</organism>
<dbReference type="InterPro" id="IPR005913">
    <property type="entry name" value="dTDP_dehydrorham_reduct"/>
</dbReference>
<feature type="domain" description="RmlD-like substrate binding" evidence="3">
    <location>
        <begin position="1"/>
        <end position="278"/>
    </location>
</feature>
<reference evidence="4 5" key="1">
    <citation type="journal article" date="2006" name="Syst. Appl. Microbiol.">
        <title>Anoxybacillus amylolyticus sp. nov., a thermophilic amylase producing bacterium isolated from Mount Rittmann (Antarctica).</title>
        <authorList>
            <person name="Poli A."/>
            <person name="Esposito E."/>
            <person name="Lama L."/>
            <person name="Orlando P."/>
            <person name="Nicolaus G."/>
            <person name="de Appolonia F."/>
            <person name="Gambacorta A."/>
            <person name="Nicolaus B."/>
        </authorList>
    </citation>
    <scope>NUCLEOTIDE SEQUENCE [LARGE SCALE GENOMIC DNA]</scope>
    <source>
        <strain evidence="4 5">DSM 15939</strain>
    </source>
</reference>
<dbReference type="Gene3D" id="3.40.50.720">
    <property type="entry name" value="NAD(P)-binding Rossmann-like Domain"/>
    <property type="match status" value="1"/>
</dbReference>
<evidence type="ECO:0000313" key="5">
    <source>
        <dbReference type="Proteomes" id="UP000076865"/>
    </source>
</evidence>
<dbReference type="OrthoDB" id="9803892at2"/>
<keyword evidence="2 4" id="KW-0560">Oxidoreductase</keyword>
<dbReference type="Pfam" id="PF04321">
    <property type="entry name" value="RmlD_sub_bind"/>
    <property type="match status" value="1"/>
</dbReference>
<accession>A0A160F149</accession>
<dbReference type="EC" id="1.1.1.133" evidence="2"/>
<sequence length="282" mass="32074">MKIVVTGANGQLGQELVRQLQQTNFELYSFTKSDLDITNESIVNEVITKIKPDIIINAAAYTKVDQAEIEEEIAYLVNAFGQRSLAVAAEKVGAKICYISTDYVFDGNSTVPYREYDQTNPLGVYGKSKLVGEELTKSLCSRYFIVRTAWVYGEFGQNFVKTMLRLAKEKEEIGVVNDQIGSPTYTVDLAHFIIELVQTEKFGIYHATNSEACSWYEFAKAIFEESNIHVKVNPITTEQFPRPAARPKYSVLDNFSLKVNGFPMLRHWREALKEFLKTDFRI</sequence>
<dbReference type="CDD" id="cd05254">
    <property type="entry name" value="dTDP_HR_like_SDR_e"/>
    <property type="match status" value="1"/>
</dbReference>
<dbReference type="InterPro" id="IPR029903">
    <property type="entry name" value="RmlD-like-bd"/>
</dbReference>
<dbReference type="SUPFAM" id="SSF51735">
    <property type="entry name" value="NAD(P)-binding Rossmann-fold domains"/>
    <property type="match status" value="1"/>
</dbReference>